<dbReference type="Proteomes" id="UP000666240">
    <property type="component" value="Unassembled WGS sequence"/>
</dbReference>
<dbReference type="Pfam" id="PF11236">
    <property type="entry name" value="DUF3037"/>
    <property type="match status" value="1"/>
</dbReference>
<proteinExistence type="predicted"/>
<accession>A0A8J7R2D8</accession>
<keyword evidence="2" id="KW-1185">Reference proteome</keyword>
<dbReference type="RefSeq" id="WP_209335154.1">
    <property type="nucleotide sequence ID" value="NZ_JAGIYY010000003.1"/>
</dbReference>
<comment type="caution">
    <text evidence="1">The sequence shown here is derived from an EMBL/GenBank/DDBJ whole genome shotgun (WGS) entry which is preliminary data.</text>
</comment>
<dbReference type="EMBL" id="JAGIYY010000003">
    <property type="protein sequence ID" value="MBP0439111.1"/>
    <property type="molecule type" value="Genomic_DNA"/>
</dbReference>
<name>A0A8J7R2D8_9HYPH</name>
<organism evidence="1 2">
    <name type="scientific">Tianweitania sediminis</name>
    <dbReference type="NCBI Taxonomy" id="1502156"/>
    <lineage>
        <taxon>Bacteria</taxon>
        <taxon>Pseudomonadati</taxon>
        <taxon>Pseudomonadota</taxon>
        <taxon>Alphaproteobacteria</taxon>
        <taxon>Hyphomicrobiales</taxon>
        <taxon>Phyllobacteriaceae</taxon>
        <taxon>Tianweitania</taxon>
    </lineage>
</organism>
<gene>
    <name evidence="1" type="ORF">J5Y06_10655</name>
</gene>
<dbReference type="InterPro" id="IPR021398">
    <property type="entry name" value="DUF3037"/>
</dbReference>
<sequence>MRENQGYFALVQYSEHPERAEFVNIGVVLFASRAPHISMRFAERPTRVDRVFDISVGSEFSDLKSAIRNKLMNEFSGGWDPERVKQFIQMRSGKVRLSTLRSILILGSMDEELKILFDDLVGDILKPEHGAKARTKLKNQLALRGVEGLLDRPRPVSLPSGLEVKAHYGYQNGAYNLLKAVSLQGSPDSALDRASPHMIEGKLLFDHTGPTARKKLVVIGDVANQEASFIDLVEEQMHKHDVGFYRLDQIEPLVSEIRKSVGGHH</sequence>
<protein>
    <submittedName>
        <fullName evidence="1">DUF3037 domain-containing protein</fullName>
    </submittedName>
</protein>
<evidence type="ECO:0000313" key="2">
    <source>
        <dbReference type="Proteomes" id="UP000666240"/>
    </source>
</evidence>
<evidence type="ECO:0000313" key="1">
    <source>
        <dbReference type="EMBL" id="MBP0439111.1"/>
    </source>
</evidence>
<reference evidence="1" key="1">
    <citation type="submission" date="2021-03" db="EMBL/GenBank/DDBJ databases">
        <title>Genome sequencing and assembly of Tianweitania sediminis.</title>
        <authorList>
            <person name="Chhetri G."/>
        </authorList>
    </citation>
    <scope>NUCLEOTIDE SEQUENCE</scope>
    <source>
        <strain evidence="1">Z8</strain>
    </source>
</reference>
<dbReference type="AlphaFoldDB" id="A0A8J7R2D8"/>